<dbReference type="RefSeq" id="WP_264279727.1">
    <property type="nucleotide sequence ID" value="NZ_CP107006.1"/>
</dbReference>
<dbReference type="PANTHER" id="PTHR13903">
    <property type="entry name" value="PIRIN-RELATED"/>
    <property type="match status" value="1"/>
</dbReference>
<evidence type="ECO:0000313" key="5">
    <source>
        <dbReference type="Proteomes" id="UP001162741"/>
    </source>
</evidence>
<dbReference type="SUPFAM" id="SSF51182">
    <property type="entry name" value="RmlC-like cupins"/>
    <property type="match status" value="1"/>
</dbReference>
<dbReference type="Pfam" id="PF14542">
    <property type="entry name" value="Acetyltransf_CG"/>
    <property type="match status" value="1"/>
</dbReference>
<feature type="domain" description="N-acetyltransferase" evidence="3">
    <location>
        <begin position="311"/>
        <end position="398"/>
    </location>
</feature>
<evidence type="ECO:0000256" key="1">
    <source>
        <dbReference type="ARBA" id="ARBA00008416"/>
    </source>
</evidence>
<dbReference type="Pfam" id="PF02678">
    <property type="entry name" value="Pirin"/>
    <property type="match status" value="1"/>
</dbReference>
<gene>
    <name evidence="4" type="ORF">MKQ68_14315</name>
</gene>
<dbReference type="InterPro" id="IPR003829">
    <property type="entry name" value="Pirin_N_dom"/>
</dbReference>
<dbReference type="CDD" id="cd02909">
    <property type="entry name" value="cupin_pirin_N"/>
    <property type="match status" value="1"/>
</dbReference>
<reference evidence="4" key="1">
    <citation type="submission" date="2022-10" db="EMBL/GenBank/DDBJ databases">
        <title>Chitinophaga sp. nov., isolated from soil.</title>
        <authorList>
            <person name="Jeon C.O."/>
        </authorList>
    </citation>
    <scope>NUCLEOTIDE SEQUENCE</scope>
    <source>
        <strain evidence="4">R8</strain>
    </source>
</reference>
<keyword evidence="5" id="KW-1185">Reference proteome</keyword>
<dbReference type="InterPro" id="IPR031165">
    <property type="entry name" value="GNAT_YJDJ"/>
</dbReference>
<dbReference type="Pfam" id="PF05726">
    <property type="entry name" value="Pirin_C"/>
    <property type="match status" value="1"/>
</dbReference>
<dbReference type="InterPro" id="IPR008778">
    <property type="entry name" value="Pirin_C_dom"/>
</dbReference>
<dbReference type="Proteomes" id="UP001162741">
    <property type="component" value="Chromosome"/>
</dbReference>
<evidence type="ECO:0000259" key="3">
    <source>
        <dbReference type="PROSITE" id="PS51729"/>
    </source>
</evidence>
<dbReference type="Gene3D" id="2.60.120.10">
    <property type="entry name" value="Jelly Rolls"/>
    <property type="match status" value="2"/>
</dbReference>
<dbReference type="InterPro" id="IPR014710">
    <property type="entry name" value="RmlC-like_jellyroll"/>
</dbReference>
<sequence>MSNIQLIIEERARDIGNFMVGRLLPFREKKMVGPFVFIDHMGPVNMNDHQNVDIGPHPHIGLSTLTFLFEGNIMHKDSLGTEVEIKPGQVNWMTAGKGIVHSERTPDHLRHSDKHMHGLQIWVALPKELEQMDPSFAHIEADELPHWQQDGVNIKLIAGEAFGKKSPVPVYSKLFFLELKSDSEQTVNIGPHLYGEWGMYILEGNVESEGNVFGPKQLLVAKPEIFCAFKMQANTTIYIVGGEPFPEPRYIDWNFVASDRALIEAAKQKWREQSFDPVPGEHGFIPLPNESPFLKNKDMSQTEIKHTQHQGQHGKRGSFDFMVDGVKMAEMAYVMAGEHKMIIEHTEVDDSLGGQGIGKRLQAELVNYVREHGLKVLPLCPFAHAMFKKMPEWQDVLENREHL</sequence>
<dbReference type="InterPro" id="IPR011051">
    <property type="entry name" value="RmlC_Cupin_sf"/>
</dbReference>
<dbReference type="PROSITE" id="PS51729">
    <property type="entry name" value="GNAT_YJDJ"/>
    <property type="match status" value="1"/>
</dbReference>
<accession>A0ABY6IV70</accession>
<dbReference type="InterPro" id="IPR012093">
    <property type="entry name" value="Pirin"/>
</dbReference>
<dbReference type="SUPFAM" id="SSF55729">
    <property type="entry name" value="Acyl-CoA N-acyltransferases (Nat)"/>
    <property type="match status" value="1"/>
</dbReference>
<comment type="similarity">
    <text evidence="1 2">Belongs to the pirin family.</text>
</comment>
<dbReference type="EMBL" id="CP107006">
    <property type="protein sequence ID" value="UYQ91265.1"/>
    <property type="molecule type" value="Genomic_DNA"/>
</dbReference>
<dbReference type="PANTHER" id="PTHR13903:SF8">
    <property type="entry name" value="PIRIN"/>
    <property type="match status" value="1"/>
</dbReference>
<protein>
    <submittedName>
        <fullName evidence="4">Bifunctional pirin family protein/GNAT family N-acetyltransferase</fullName>
    </submittedName>
</protein>
<dbReference type="Gene3D" id="3.40.630.30">
    <property type="match status" value="1"/>
</dbReference>
<organism evidence="4 5">
    <name type="scientific">Chitinophaga horti</name>
    <dbReference type="NCBI Taxonomy" id="2920382"/>
    <lineage>
        <taxon>Bacteria</taxon>
        <taxon>Pseudomonadati</taxon>
        <taxon>Bacteroidota</taxon>
        <taxon>Chitinophagia</taxon>
        <taxon>Chitinophagales</taxon>
        <taxon>Chitinophagaceae</taxon>
        <taxon>Chitinophaga</taxon>
    </lineage>
</organism>
<name>A0ABY6IV70_9BACT</name>
<proteinExistence type="inferred from homology"/>
<evidence type="ECO:0000313" key="4">
    <source>
        <dbReference type="EMBL" id="UYQ91265.1"/>
    </source>
</evidence>
<dbReference type="InterPro" id="IPR016181">
    <property type="entry name" value="Acyl_CoA_acyltransferase"/>
</dbReference>
<evidence type="ECO:0000256" key="2">
    <source>
        <dbReference type="RuleBase" id="RU003457"/>
    </source>
</evidence>